<keyword evidence="11" id="KW-0234">DNA repair</keyword>
<reference evidence="14 15" key="2">
    <citation type="journal article" date="2013" name="Genome Announc.">
        <title>Genome Sequence of Growth-Improving Paenibacillus mucilaginosus Strain KNP414.</title>
        <authorList>
            <person name="Lu J.J."/>
            <person name="Wang J.F."/>
            <person name="Hu X.F."/>
        </authorList>
    </citation>
    <scope>NUCLEOTIDE SEQUENCE [LARGE SCALE GENOMIC DNA]</scope>
    <source>
        <strain evidence="14 15">KNP414</strain>
    </source>
</reference>
<dbReference type="InterPro" id="IPR020449">
    <property type="entry name" value="Tscrpt_reg_AraC-type_HTH"/>
</dbReference>
<sequence length="237" mass="27675">MNDSIQKELQLTDERWQAIIHNDAAFDHQFLYGVRTTGIFCRPSCKSRPPKKENVRIFGSAAQAIYETFRPCKRCKPNGAQIPTEEWVDQITQYMDKHYVNTITLEALSDQFHGSPYHLQRTFKRIKGVTPVEYVQRKRINAAKAYLLETNKSLDQIALAIGFSSTSYFVTLFKKMTKQTPTHFRRFYMSMPNIEDDKEDSLKLQYTRNKGTSRDEQRTYLLGPTQSMPPNQKCLRQ</sequence>
<keyword evidence="8" id="KW-0238">DNA-binding</keyword>
<evidence type="ECO:0000256" key="8">
    <source>
        <dbReference type="ARBA" id="ARBA00023125"/>
    </source>
</evidence>
<evidence type="ECO:0000256" key="12">
    <source>
        <dbReference type="SAM" id="MobiDB-lite"/>
    </source>
</evidence>
<dbReference type="PROSITE" id="PS01124">
    <property type="entry name" value="HTH_ARAC_FAMILY_2"/>
    <property type="match status" value="1"/>
</dbReference>
<evidence type="ECO:0000259" key="13">
    <source>
        <dbReference type="PROSITE" id="PS01124"/>
    </source>
</evidence>
<evidence type="ECO:0000256" key="11">
    <source>
        <dbReference type="ARBA" id="ARBA00023204"/>
    </source>
</evidence>
<dbReference type="SMART" id="SM00342">
    <property type="entry name" value="HTH_ARAC"/>
    <property type="match status" value="1"/>
</dbReference>
<keyword evidence="6" id="KW-0862">Zinc</keyword>
<dbReference type="FunFam" id="3.40.10.10:FF:000001">
    <property type="entry name" value="DNA-3-methyladenine glycosylase 2"/>
    <property type="match status" value="1"/>
</dbReference>
<name>F8F680_PAEMK</name>
<dbReference type="Gene3D" id="1.10.10.60">
    <property type="entry name" value="Homeodomain-like"/>
    <property type="match status" value="2"/>
</dbReference>
<dbReference type="PATRIC" id="fig|1036673.3.peg.3508"/>
<proteinExistence type="predicted"/>
<reference evidence="15" key="1">
    <citation type="submission" date="2011-06" db="EMBL/GenBank/DDBJ databases">
        <title>Complete genome sequence of Paenibacillus mucilaginosus KNP414.</title>
        <authorList>
            <person name="Wang J."/>
            <person name="Hu S."/>
            <person name="Hu X."/>
            <person name="Zhang B."/>
            <person name="Dong D."/>
            <person name="Zhang S."/>
            <person name="Zhao K."/>
            <person name="Wu D."/>
        </authorList>
    </citation>
    <scope>NUCLEOTIDE SEQUENCE [LARGE SCALE GENOMIC DNA]</scope>
    <source>
        <strain evidence="15">KNP414</strain>
    </source>
</reference>
<evidence type="ECO:0000313" key="14">
    <source>
        <dbReference type="EMBL" id="AEI42354.1"/>
    </source>
</evidence>
<keyword evidence="5" id="KW-0227">DNA damage</keyword>
<dbReference type="PANTHER" id="PTHR43280:SF28">
    <property type="entry name" value="HTH-TYPE TRANSCRIPTIONAL ACTIVATOR RHAS"/>
    <property type="match status" value="1"/>
</dbReference>
<dbReference type="SUPFAM" id="SSF46689">
    <property type="entry name" value="Homeodomain-like"/>
    <property type="match status" value="2"/>
</dbReference>
<dbReference type="EMBL" id="CP002869">
    <property type="protein sequence ID" value="AEI42354.1"/>
    <property type="molecule type" value="Genomic_DNA"/>
</dbReference>
<evidence type="ECO:0000256" key="5">
    <source>
        <dbReference type="ARBA" id="ARBA00022763"/>
    </source>
</evidence>
<dbReference type="PANTHER" id="PTHR43280">
    <property type="entry name" value="ARAC-FAMILY TRANSCRIPTIONAL REGULATOR"/>
    <property type="match status" value="1"/>
</dbReference>
<keyword evidence="2" id="KW-0489">Methyltransferase</keyword>
<dbReference type="Proteomes" id="UP000006620">
    <property type="component" value="Chromosome"/>
</dbReference>
<feature type="domain" description="HTH araC/xylS-type" evidence="13">
    <location>
        <begin position="89"/>
        <end position="187"/>
    </location>
</feature>
<dbReference type="GO" id="GO:0008270">
    <property type="term" value="F:zinc ion binding"/>
    <property type="evidence" value="ECO:0007669"/>
    <property type="project" value="InterPro"/>
</dbReference>
<evidence type="ECO:0000256" key="3">
    <source>
        <dbReference type="ARBA" id="ARBA00022679"/>
    </source>
</evidence>
<dbReference type="GO" id="GO:0032259">
    <property type="term" value="P:methylation"/>
    <property type="evidence" value="ECO:0007669"/>
    <property type="project" value="UniProtKB-KW"/>
</dbReference>
<evidence type="ECO:0000256" key="6">
    <source>
        <dbReference type="ARBA" id="ARBA00022833"/>
    </source>
</evidence>
<dbReference type="InterPro" id="IPR035451">
    <property type="entry name" value="Ada-like_dom_sf"/>
</dbReference>
<protein>
    <submittedName>
        <fullName evidence="14">AdaA protein</fullName>
    </submittedName>
</protein>
<evidence type="ECO:0000256" key="1">
    <source>
        <dbReference type="ARBA" id="ARBA00001947"/>
    </source>
</evidence>
<evidence type="ECO:0000256" key="10">
    <source>
        <dbReference type="ARBA" id="ARBA00023163"/>
    </source>
</evidence>
<keyword evidence="7" id="KW-0805">Transcription regulation</keyword>
<dbReference type="InterPro" id="IPR009057">
    <property type="entry name" value="Homeodomain-like_sf"/>
</dbReference>
<dbReference type="Pfam" id="PF12833">
    <property type="entry name" value="HTH_18"/>
    <property type="match status" value="1"/>
</dbReference>
<keyword evidence="4" id="KW-0479">Metal-binding</keyword>
<evidence type="ECO:0000256" key="9">
    <source>
        <dbReference type="ARBA" id="ARBA00023159"/>
    </source>
</evidence>
<accession>F8F680</accession>
<evidence type="ECO:0000313" key="15">
    <source>
        <dbReference type="Proteomes" id="UP000006620"/>
    </source>
</evidence>
<dbReference type="GO" id="GO:0006307">
    <property type="term" value="P:DNA alkylation repair"/>
    <property type="evidence" value="ECO:0007669"/>
    <property type="project" value="UniProtKB-ARBA"/>
</dbReference>
<dbReference type="HOGENOM" id="CLU_000445_81_3_9"/>
<dbReference type="GO" id="GO:0003700">
    <property type="term" value="F:DNA-binding transcription factor activity"/>
    <property type="evidence" value="ECO:0007669"/>
    <property type="project" value="InterPro"/>
</dbReference>
<dbReference type="PRINTS" id="PR00032">
    <property type="entry name" value="HTHARAC"/>
</dbReference>
<evidence type="ECO:0000256" key="2">
    <source>
        <dbReference type="ARBA" id="ARBA00022603"/>
    </source>
</evidence>
<evidence type="ECO:0000256" key="7">
    <source>
        <dbReference type="ARBA" id="ARBA00023015"/>
    </source>
</evidence>
<dbReference type="KEGG" id="pms:KNP414_03815"/>
<dbReference type="Gene3D" id="3.40.10.10">
    <property type="entry name" value="DNA Methylphosphotriester Repair Domain"/>
    <property type="match status" value="1"/>
</dbReference>
<organism evidence="14 15">
    <name type="scientific">Paenibacillus mucilaginosus (strain KNP414)</name>
    <dbReference type="NCBI Taxonomy" id="1036673"/>
    <lineage>
        <taxon>Bacteria</taxon>
        <taxon>Bacillati</taxon>
        <taxon>Bacillota</taxon>
        <taxon>Bacilli</taxon>
        <taxon>Bacillales</taxon>
        <taxon>Paenibacillaceae</taxon>
        <taxon>Paenibacillus</taxon>
    </lineage>
</organism>
<keyword evidence="9" id="KW-0010">Activator</keyword>
<comment type="cofactor">
    <cofactor evidence="1">
        <name>Zn(2+)</name>
        <dbReference type="ChEBI" id="CHEBI:29105"/>
    </cofactor>
</comment>
<dbReference type="PROSITE" id="PS00041">
    <property type="entry name" value="HTH_ARAC_FAMILY_1"/>
    <property type="match status" value="1"/>
</dbReference>
<evidence type="ECO:0000256" key="4">
    <source>
        <dbReference type="ARBA" id="ARBA00022723"/>
    </source>
</evidence>
<dbReference type="GO" id="GO:0008168">
    <property type="term" value="F:methyltransferase activity"/>
    <property type="evidence" value="ECO:0007669"/>
    <property type="project" value="UniProtKB-KW"/>
</dbReference>
<keyword evidence="10" id="KW-0804">Transcription</keyword>
<dbReference type="InterPro" id="IPR018060">
    <property type="entry name" value="HTH_AraC"/>
</dbReference>
<feature type="region of interest" description="Disordered" evidence="12">
    <location>
        <begin position="208"/>
        <end position="237"/>
    </location>
</feature>
<dbReference type="Pfam" id="PF02805">
    <property type="entry name" value="Ada_Zn_binding"/>
    <property type="match status" value="1"/>
</dbReference>
<keyword evidence="3" id="KW-0808">Transferase</keyword>
<dbReference type="SUPFAM" id="SSF57884">
    <property type="entry name" value="Ada DNA repair protein, N-terminal domain (N-Ada 10)"/>
    <property type="match status" value="1"/>
</dbReference>
<gene>
    <name evidence="14" type="ordered locus">KNP414_03815</name>
</gene>
<dbReference type="GO" id="GO:0043565">
    <property type="term" value="F:sequence-specific DNA binding"/>
    <property type="evidence" value="ECO:0007669"/>
    <property type="project" value="InterPro"/>
</dbReference>
<dbReference type="InterPro" id="IPR004026">
    <property type="entry name" value="Ada_DNA_repair_Zn-bd"/>
</dbReference>
<dbReference type="AlphaFoldDB" id="F8F680"/>
<dbReference type="InterPro" id="IPR018062">
    <property type="entry name" value="HTH_AraC-typ_CS"/>
</dbReference>